<feature type="chain" id="PRO_5012236396" description="Lipoprotein" evidence="1">
    <location>
        <begin position="25"/>
        <end position="135"/>
    </location>
</feature>
<name>A0A1X1BSB5_9GAMM</name>
<evidence type="ECO:0000313" key="3">
    <source>
        <dbReference type="Proteomes" id="UP000193933"/>
    </source>
</evidence>
<evidence type="ECO:0000313" key="2">
    <source>
        <dbReference type="EMBL" id="ORM51046.1"/>
    </source>
</evidence>
<evidence type="ECO:0008006" key="4">
    <source>
        <dbReference type="Google" id="ProtNLM"/>
    </source>
</evidence>
<dbReference type="EMBL" id="MLFN01000063">
    <property type="protein sequence ID" value="ORM51046.1"/>
    <property type="molecule type" value="Genomic_DNA"/>
</dbReference>
<dbReference type="RefSeq" id="WP_094121806.1">
    <property type="nucleotide sequence ID" value="NZ_MLFN01000063.1"/>
</dbReference>
<sequence length="135" mass="14512">MKKLLIAGALLALTGCSSSASRMAECEAQGVSRDTCYLAEQNRHAAIVGAAEKQALENAQFAQAAHKSAAKKWRYKDVVVSRDKSGIVSIDGKPAVMTENNNGNQVFATGISNVIFYKNGKVALMQNGQFEGWMK</sequence>
<gene>
    <name evidence="2" type="ORF">HA41_16970</name>
</gene>
<comment type="caution">
    <text evidence="2">The sequence shown here is derived from an EMBL/GenBank/DDBJ whole genome shotgun (WGS) entry which is preliminary data.</text>
</comment>
<organism evidence="2 3">
    <name type="scientific">Pantoea conspicua</name>
    <dbReference type="NCBI Taxonomy" id="472705"/>
    <lineage>
        <taxon>Bacteria</taxon>
        <taxon>Pseudomonadati</taxon>
        <taxon>Pseudomonadota</taxon>
        <taxon>Gammaproteobacteria</taxon>
        <taxon>Enterobacterales</taxon>
        <taxon>Erwiniaceae</taxon>
        <taxon>Pantoea</taxon>
    </lineage>
</organism>
<accession>A0A1X1BSB5</accession>
<keyword evidence="1" id="KW-0732">Signal</keyword>
<dbReference type="PROSITE" id="PS51257">
    <property type="entry name" value="PROKAR_LIPOPROTEIN"/>
    <property type="match status" value="1"/>
</dbReference>
<proteinExistence type="predicted"/>
<keyword evidence="3" id="KW-1185">Reference proteome</keyword>
<dbReference type="OrthoDB" id="5592783at2"/>
<dbReference type="AlphaFoldDB" id="A0A1X1BSB5"/>
<dbReference type="Proteomes" id="UP000193933">
    <property type="component" value="Unassembled WGS sequence"/>
</dbReference>
<feature type="signal peptide" evidence="1">
    <location>
        <begin position="1"/>
        <end position="24"/>
    </location>
</feature>
<evidence type="ECO:0000256" key="1">
    <source>
        <dbReference type="SAM" id="SignalP"/>
    </source>
</evidence>
<reference evidence="2 3" key="1">
    <citation type="journal article" date="2017" name="Antonie Van Leeuwenhoek">
        <title>Phylogenomic resolution of the bacterial genus Pantoea and its relationship with Erwinia and Tatumella.</title>
        <authorList>
            <person name="Palmer M."/>
            <person name="Steenkamp E.T."/>
            <person name="Coetzee M.P."/>
            <person name="Chan W.Y."/>
            <person name="van Zyl E."/>
            <person name="De Maayer P."/>
            <person name="Coutinho T.A."/>
            <person name="Blom J."/>
            <person name="Smits T.H."/>
            <person name="Duffy B."/>
            <person name="Venter S.N."/>
        </authorList>
    </citation>
    <scope>NUCLEOTIDE SEQUENCE [LARGE SCALE GENOMIC DNA]</scope>
    <source>
        <strain evidence="2 3">LMG 24534</strain>
    </source>
</reference>
<protein>
    <recommendedName>
        <fullName evidence="4">Lipoprotein</fullName>
    </recommendedName>
</protein>